<comment type="caution">
    <text evidence="1">The sequence shown here is derived from an EMBL/GenBank/DDBJ whole genome shotgun (WGS) entry which is preliminary data.</text>
</comment>
<keyword evidence="2" id="KW-1185">Reference proteome</keyword>
<proteinExistence type="predicted"/>
<dbReference type="EMBL" id="CM029050">
    <property type="protein sequence ID" value="KAG2567401.1"/>
    <property type="molecule type" value="Genomic_DNA"/>
</dbReference>
<gene>
    <name evidence="1" type="ORF">PVAP13_7NG354100</name>
</gene>
<accession>A0A8T0PXZ9</accession>
<name>A0A8T0PXZ9_PANVG</name>
<sequence length="120" mass="14400">MLRCCRHIRGGRDLIRAVRVWRVAVAKIIVMFSYREWLRATWLRQDEIRSFLNPYDLFKFMEFLSANNQSSESAKFQMYGIKENEVESFSTTSTKISVHDVNARYVRSSVYIIWKFLNFK</sequence>
<evidence type="ECO:0000313" key="1">
    <source>
        <dbReference type="EMBL" id="KAG2567401.1"/>
    </source>
</evidence>
<dbReference type="AlphaFoldDB" id="A0A8T0PXZ9"/>
<reference evidence="1" key="1">
    <citation type="submission" date="2020-05" db="EMBL/GenBank/DDBJ databases">
        <title>WGS assembly of Panicum virgatum.</title>
        <authorList>
            <person name="Lovell J.T."/>
            <person name="Jenkins J."/>
            <person name="Shu S."/>
            <person name="Juenger T.E."/>
            <person name="Schmutz J."/>
        </authorList>
    </citation>
    <scope>NUCLEOTIDE SEQUENCE</scope>
    <source>
        <strain evidence="1">AP13</strain>
    </source>
</reference>
<protein>
    <submittedName>
        <fullName evidence="1">Uncharacterized protein</fullName>
    </submittedName>
</protein>
<organism evidence="1 2">
    <name type="scientific">Panicum virgatum</name>
    <name type="common">Blackwell switchgrass</name>
    <dbReference type="NCBI Taxonomy" id="38727"/>
    <lineage>
        <taxon>Eukaryota</taxon>
        <taxon>Viridiplantae</taxon>
        <taxon>Streptophyta</taxon>
        <taxon>Embryophyta</taxon>
        <taxon>Tracheophyta</taxon>
        <taxon>Spermatophyta</taxon>
        <taxon>Magnoliopsida</taxon>
        <taxon>Liliopsida</taxon>
        <taxon>Poales</taxon>
        <taxon>Poaceae</taxon>
        <taxon>PACMAD clade</taxon>
        <taxon>Panicoideae</taxon>
        <taxon>Panicodae</taxon>
        <taxon>Paniceae</taxon>
        <taxon>Panicinae</taxon>
        <taxon>Panicum</taxon>
        <taxon>Panicum sect. Hiantes</taxon>
    </lineage>
</organism>
<evidence type="ECO:0000313" key="2">
    <source>
        <dbReference type="Proteomes" id="UP000823388"/>
    </source>
</evidence>
<dbReference type="Proteomes" id="UP000823388">
    <property type="component" value="Chromosome 7N"/>
</dbReference>